<reference evidence="6" key="1">
    <citation type="journal article" date="2019" name="Int. J. Syst. Evol. Microbiol.">
        <title>The Global Catalogue of Microorganisms (GCM) 10K type strain sequencing project: providing services to taxonomists for standard genome sequencing and annotation.</title>
        <authorList>
            <consortium name="The Broad Institute Genomics Platform"/>
            <consortium name="The Broad Institute Genome Sequencing Center for Infectious Disease"/>
            <person name="Wu L."/>
            <person name="Ma J."/>
        </authorList>
    </citation>
    <scope>NUCLEOTIDE SEQUENCE [LARGE SCALE GENOMIC DNA]</scope>
    <source>
        <strain evidence="6">NBRC 102520</strain>
    </source>
</reference>
<proteinExistence type="predicted"/>
<evidence type="ECO:0000256" key="2">
    <source>
        <dbReference type="ARBA" id="ARBA00023125"/>
    </source>
</evidence>
<dbReference type="InterPro" id="IPR035418">
    <property type="entry name" value="AraC-bd_2"/>
</dbReference>
<protein>
    <submittedName>
        <fullName evidence="5">AraC family transcriptional regulator</fullName>
    </submittedName>
</protein>
<sequence length="328" mass="36046">MQNCDTNDFSAMHFSTDAFPERDRQEAFCEIVARSLLKLDVTPLHDQPLAATMSFRALPGLGLSTGRLSPIHCRHLVTQADDDDFVLVVSWTGGGCSVLQGDQETELHNGQATLTANGVRGEIWGASSTACDYLNLRLSRSLLEPRLSDFSAALARPIGADNPALRLLLGYCRILNDEKAGLTPELGSAVITHVLDLAALAIGATRDGTEIARRSVAAARLHAVKADICAHLADCKLSVAVLAARHRVTPRYIHRLFELDGTTFSEFVLTLRLRHADRMLRDAHFLDCTISTIAFDCGFSDLSYFNRTFKRFYNATPSDIRRTVRGTD</sequence>
<dbReference type="InterPro" id="IPR020449">
    <property type="entry name" value="Tscrpt_reg_AraC-type_HTH"/>
</dbReference>
<dbReference type="SUPFAM" id="SSF46689">
    <property type="entry name" value="Homeodomain-like"/>
    <property type="match status" value="1"/>
</dbReference>
<accession>A0ABQ6B5J2</accession>
<evidence type="ECO:0000256" key="3">
    <source>
        <dbReference type="ARBA" id="ARBA00023163"/>
    </source>
</evidence>
<dbReference type="Pfam" id="PF14525">
    <property type="entry name" value="AraC_binding_2"/>
    <property type="match status" value="1"/>
</dbReference>
<dbReference type="PANTHER" id="PTHR46796">
    <property type="entry name" value="HTH-TYPE TRANSCRIPTIONAL ACTIVATOR RHAS-RELATED"/>
    <property type="match status" value="1"/>
</dbReference>
<evidence type="ECO:0000313" key="6">
    <source>
        <dbReference type="Proteomes" id="UP001156905"/>
    </source>
</evidence>
<dbReference type="Gene3D" id="1.10.10.60">
    <property type="entry name" value="Homeodomain-like"/>
    <property type="match status" value="1"/>
</dbReference>
<dbReference type="PROSITE" id="PS01124">
    <property type="entry name" value="HTH_ARAC_FAMILY_2"/>
    <property type="match status" value="1"/>
</dbReference>
<dbReference type="PANTHER" id="PTHR46796:SF6">
    <property type="entry name" value="ARAC SUBFAMILY"/>
    <property type="match status" value="1"/>
</dbReference>
<dbReference type="Pfam" id="PF12833">
    <property type="entry name" value="HTH_18"/>
    <property type="match status" value="1"/>
</dbReference>
<keyword evidence="2" id="KW-0238">DNA-binding</keyword>
<feature type="domain" description="HTH araC/xylS-type" evidence="4">
    <location>
        <begin position="222"/>
        <end position="323"/>
    </location>
</feature>
<keyword evidence="6" id="KW-1185">Reference proteome</keyword>
<gene>
    <name evidence="5" type="ORF">GCM10007857_40580</name>
</gene>
<dbReference type="InterPro" id="IPR018060">
    <property type="entry name" value="HTH_AraC"/>
</dbReference>
<dbReference type="RefSeq" id="WP_284268148.1">
    <property type="nucleotide sequence ID" value="NZ_BSOW01000014.1"/>
</dbReference>
<dbReference type="InterPro" id="IPR050204">
    <property type="entry name" value="AraC_XylS_family_regulators"/>
</dbReference>
<dbReference type="EMBL" id="BSOW01000014">
    <property type="protein sequence ID" value="GLR87347.1"/>
    <property type="molecule type" value="Genomic_DNA"/>
</dbReference>
<evidence type="ECO:0000256" key="1">
    <source>
        <dbReference type="ARBA" id="ARBA00023015"/>
    </source>
</evidence>
<evidence type="ECO:0000259" key="4">
    <source>
        <dbReference type="PROSITE" id="PS01124"/>
    </source>
</evidence>
<comment type="caution">
    <text evidence="5">The sequence shown here is derived from an EMBL/GenBank/DDBJ whole genome shotgun (WGS) entry which is preliminary data.</text>
</comment>
<keyword evidence="3" id="KW-0804">Transcription</keyword>
<evidence type="ECO:0000313" key="5">
    <source>
        <dbReference type="EMBL" id="GLR87347.1"/>
    </source>
</evidence>
<name>A0ABQ6B5J2_9BRAD</name>
<organism evidence="5 6">
    <name type="scientific">Bradyrhizobium iriomotense</name>
    <dbReference type="NCBI Taxonomy" id="441950"/>
    <lineage>
        <taxon>Bacteria</taxon>
        <taxon>Pseudomonadati</taxon>
        <taxon>Pseudomonadota</taxon>
        <taxon>Alphaproteobacteria</taxon>
        <taxon>Hyphomicrobiales</taxon>
        <taxon>Nitrobacteraceae</taxon>
        <taxon>Bradyrhizobium</taxon>
    </lineage>
</organism>
<keyword evidence="1" id="KW-0805">Transcription regulation</keyword>
<dbReference type="PRINTS" id="PR00032">
    <property type="entry name" value="HTHARAC"/>
</dbReference>
<dbReference type="Proteomes" id="UP001156905">
    <property type="component" value="Unassembled WGS sequence"/>
</dbReference>
<dbReference type="SMART" id="SM00342">
    <property type="entry name" value="HTH_ARAC"/>
    <property type="match status" value="1"/>
</dbReference>
<dbReference type="InterPro" id="IPR009057">
    <property type="entry name" value="Homeodomain-like_sf"/>
</dbReference>